<reference evidence="1" key="1">
    <citation type="submission" date="2018-12" db="EMBL/GenBank/DDBJ databases">
        <authorList>
            <person name="Will S."/>
            <person name="Neumann-Schaal M."/>
            <person name="Henke P."/>
        </authorList>
    </citation>
    <scope>NUCLEOTIDE SEQUENCE</scope>
    <source>
        <strain evidence="1">PCC 7102</strain>
    </source>
</reference>
<reference evidence="1" key="2">
    <citation type="journal article" date="2019" name="Genome Biol. Evol.">
        <title>Day and night: Metabolic profiles and evolutionary relationships of six axenic non-marine cyanobacteria.</title>
        <authorList>
            <person name="Will S.E."/>
            <person name="Henke P."/>
            <person name="Boedeker C."/>
            <person name="Huang S."/>
            <person name="Brinkmann H."/>
            <person name="Rohde M."/>
            <person name="Jarek M."/>
            <person name="Friedl T."/>
            <person name="Seufert S."/>
            <person name="Schumacher M."/>
            <person name="Overmann J."/>
            <person name="Neumann-Schaal M."/>
            <person name="Petersen J."/>
        </authorList>
    </citation>
    <scope>NUCLEOTIDE SEQUENCE [LARGE SCALE GENOMIC DNA]</scope>
    <source>
        <strain evidence="1">PCC 7102</strain>
    </source>
</reference>
<dbReference type="EMBL" id="RSCL01000025">
    <property type="protein sequence ID" value="RUT00257.1"/>
    <property type="molecule type" value="Genomic_DNA"/>
</dbReference>
<evidence type="ECO:0000313" key="2">
    <source>
        <dbReference type="Proteomes" id="UP000271624"/>
    </source>
</evidence>
<keyword evidence="2" id="KW-1185">Reference proteome</keyword>
<proteinExistence type="predicted"/>
<comment type="caution">
    <text evidence="1">The sequence shown here is derived from an EMBL/GenBank/DDBJ whole genome shotgun (WGS) entry which is preliminary data.</text>
</comment>
<sequence length="299" mass="33591">MKIYKAYNLHIASELEMPELTEADGEPDIVIEFGKISNNTIIQNNSGDYLFGEMPDIGKFAFQEGRKVIIEPELEVDESLLRVVILGPLLCVLLGQRGLLVLHASAVNIGGQAVAFLGGRGWGKSTLATAFHTSGYNVLTDDVLPVKITLQKPLVFPAYPQFKVWEDAAHSLGHNTDHLSFIYKNSPKFSYKFSDGFQQTPLPLYRIYVLDKGEEHQISNVQPQEAFVNLVRHSRAISSMTPQNILTQHLQQCTQLVQQISFRRFTRKPALEDIPELVKMIVNDVLETSKGKQEEKINV</sequence>
<evidence type="ECO:0008006" key="3">
    <source>
        <dbReference type="Google" id="ProtNLM"/>
    </source>
</evidence>
<dbReference type="OrthoDB" id="5430844at2"/>
<accession>A0A3S1AGF0</accession>
<organism evidence="1 2">
    <name type="scientific">Dulcicalothrix desertica PCC 7102</name>
    <dbReference type="NCBI Taxonomy" id="232991"/>
    <lineage>
        <taxon>Bacteria</taxon>
        <taxon>Bacillati</taxon>
        <taxon>Cyanobacteriota</taxon>
        <taxon>Cyanophyceae</taxon>
        <taxon>Nostocales</taxon>
        <taxon>Calotrichaceae</taxon>
        <taxon>Dulcicalothrix</taxon>
    </lineage>
</organism>
<dbReference type="SUPFAM" id="SSF53795">
    <property type="entry name" value="PEP carboxykinase-like"/>
    <property type="match status" value="1"/>
</dbReference>
<dbReference type="RefSeq" id="WP_127085782.1">
    <property type="nucleotide sequence ID" value="NZ_RSCL01000025.1"/>
</dbReference>
<name>A0A3S1AGF0_9CYAN</name>
<evidence type="ECO:0000313" key="1">
    <source>
        <dbReference type="EMBL" id="RUT00257.1"/>
    </source>
</evidence>
<protein>
    <recommendedName>
        <fullName evidence="3">HPr kinase</fullName>
    </recommendedName>
</protein>
<dbReference type="Proteomes" id="UP000271624">
    <property type="component" value="Unassembled WGS sequence"/>
</dbReference>
<dbReference type="AlphaFoldDB" id="A0A3S1AGF0"/>
<dbReference type="InterPro" id="IPR027417">
    <property type="entry name" value="P-loop_NTPase"/>
</dbReference>
<dbReference type="Gene3D" id="3.40.50.300">
    <property type="entry name" value="P-loop containing nucleotide triphosphate hydrolases"/>
    <property type="match status" value="1"/>
</dbReference>
<gene>
    <name evidence="1" type="ORF">DSM106972_077050</name>
</gene>